<protein>
    <submittedName>
        <fullName evidence="1">Uncharacterized protein</fullName>
    </submittedName>
</protein>
<dbReference type="Proteomes" id="UP000001075">
    <property type="component" value="Unassembled WGS sequence"/>
</dbReference>
<gene>
    <name evidence="1" type="ORF">I79_019088</name>
</gene>
<dbReference type="AlphaFoldDB" id="G3I6G0"/>
<organism evidence="1 2">
    <name type="scientific">Cricetulus griseus</name>
    <name type="common">Chinese hamster</name>
    <name type="synonym">Cricetulus barabensis griseus</name>
    <dbReference type="NCBI Taxonomy" id="10029"/>
    <lineage>
        <taxon>Eukaryota</taxon>
        <taxon>Metazoa</taxon>
        <taxon>Chordata</taxon>
        <taxon>Craniata</taxon>
        <taxon>Vertebrata</taxon>
        <taxon>Euteleostomi</taxon>
        <taxon>Mammalia</taxon>
        <taxon>Eutheria</taxon>
        <taxon>Euarchontoglires</taxon>
        <taxon>Glires</taxon>
        <taxon>Rodentia</taxon>
        <taxon>Myomorpha</taxon>
        <taxon>Muroidea</taxon>
        <taxon>Cricetidae</taxon>
        <taxon>Cricetinae</taxon>
        <taxon>Cricetulus</taxon>
    </lineage>
</organism>
<name>G3I6G0_CRIGR</name>
<accession>G3I6G0</accession>
<reference evidence="2" key="1">
    <citation type="journal article" date="2011" name="Nat. Biotechnol.">
        <title>The genomic sequence of the Chinese hamster ovary (CHO)-K1 cell line.</title>
        <authorList>
            <person name="Xu X."/>
            <person name="Nagarajan H."/>
            <person name="Lewis N.E."/>
            <person name="Pan S."/>
            <person name="Cai Z."/>
            <person name="Liu X."/>
            <person name="Chen W."/>
            <person name="Xie M."/>
            <person name="Wang W."/>
            <person name="Hammond S."/>
            <person name="Andersen M.R."/>
            <person name="Neff N."/>
            <person name="Passarelli B."/>
            <person name="Koh W."/>
            <person name="Fan H.C."/>
            <person name="Wang J."/>
            <person name="Gui Y."/>
            <person name="Lee K.H."/>
            <person name="Betenbaugh M.J."/>
            <person name="Quake S.R."/>
            <person name="Famili I."/>
            <person name="Palsson B.O."/>
            <person name="Wang J."/>
        </authorList>
    </citation>
    <scope>NUCLEOTIDE SEQUENCE [LARGE SCALE GENOMIC DNA]</scope>
    <source>
        <strain evidence="2">CHO K1 cell line</strain>
    </source>
</reference>
<evidence type="ECO:0000313" key="1">
    <source>
        <dbReference type="EMBL" id="EGW10711.1"/>
    </source>
</evidence>
<evidence type="ECO:0000313" key="2">
    <source>
        <dbReference type="Proteomes" id="UP000001075"/>
    </source>
</evidence>
<sequence length="61" mass="6854">MLGNNEMLWELRGNQKPKNFRFPVRDTTSPIFCSVLLSPNLLTSGWLSHGPHVPTIIPGHT</sequence>
<dbReference type="EMBL" id="JH001367">
    <property type="protein sequence ID" value="EGW10711.1"/>
    <property type="molecule type" value="Genomic_DNA"/>
</dbReference>
<proteinExistence type="predicted"/>
<dbReference type="InParanoid" id="G3I6G0"/>